<dbReference type="PANTHER" id="PTHR31225:SF9">
    <property type="entry name" value="TERPENE SYNTHASE 10"/>
    <property type="match status" value="1"/>
</dbReference>
<reference evidence="4" key="1">
    <citation type="submission" date="2022-12" db="EMBL/GenBank/DDBJ databases">
        <title>Draft genome assemblies for two species of Escallonia (Escalloniales).</title>
        <authorList>
            <person name="Chanderbali A."/>
            <person name="Dervinis C."/>
            <person name="Anghel I."/>
            <person name="Soltis D."/>
            <person name="Soltis P."/>
            <person name="Zapata F."/>
        </authorList>
    </citation>
    <scope>NUCLEOTIDE SEQUENCE</scope>
    <source>
        <strain evidence="4">UCBG92.1500</strain>
        <tissue evidence="4">Leaf</tissue>
    </source>
</reference>
<dbReference type="GO" id="GO:0000287">
    <property type="term" value="F:magnesium ion binding"/>
    <property type="evidence" value="ECO:0007669"/>
    <property type="project" value="InterPro"/>
</dbReference>
<keyword evidence="2" id="KW-0460">Magnesium</keyword>
<name>A0AA88RKU7_9ASTE</name>
<dbReference type="PANTHER" id="PTHR31225">
    <property type="entry name" value="OS04G0344100 PROTEIN-RELATED"/>
    <property type="match status" value="1"/>
</dbReference>
<dbReference type="Pfam" id="PF03936">
    <property type="entry name" value="Terpene_synth_C"/>
    <property type="match status" value="1"/>
</dbReference>
<evidence type="ECO:0000313" key="5">
    <source>
        <dbReference type="Proteomes" id="UP001187471"/>
    </source>
</evidence>
<proteinExistence type="predicted"/>
<dbReference type="InterPro" id="IPR005630">
    <property type="entry name" value="Terpene_synthase_metal-bd"/>
</dbReference>
<evidence type="ECO:0000256" key="2">
    <source>
        <dbReference type="ARBA" id="ARBA00022842"/>
    </source>
</evidence>
<gene>
    <name evidence="4" type="ORF">RJ640_010655</name>
</gene>
<evidence type="ECO:0000256" key="1">
    <source>
        <dbReference type="ARBA" id="ARBA00022723"/>
    </source>
</evidence>
<dbReference type="AlphaFoldDB" id="A0AA88RKU7"/>
<keyword evidence="5" id="KW-1185">Reference proteome</keyword>
<dbReference type="InterPro" id="IPR050148">
    <property type="entry name" value="Terpene_synthase-like"/>
</dbReference>
<dbReference type="EMBL" id="JAVXUO010002115">
    <property type="protein sequence ID" value="KAK2976120.1"/>
    <property type="molecule type" value="Genomic_DNA"/>
</dbReference>
<sequence length="195" mass="22240">MEIGFQTSNGQTNPKVFPLRPPVCFEIVAALVNSKGKKGETKQKGGLGNVMHPVDQHWRQESFKSIWEFRAMDQLLDYIKVCFLCLLNSINEMAYDVLKEQSSCSILYLKNAWAELCKTYLLEEKWYHNGYTPTFEEYMKHAWISVGGPLSLVHHIFSVTKTTTKEALECLEKHPAKIAGHAMIVRLSNDLVSSQ</sequence>
<protein>
    <recommendedName>
        <fullName evidence="3">Terpene synthase metal-binding domain-containing protein</fullName>
    </recommendedName>
</protein>
<dbReference type="InterPro" id="IPR008949">
    <property type="entry name" value="Isoprenoid_synthase_dom_sf"/>
</dbReference>
<comment type="caution">
    <text evidence="4">The sequence shown here is derived from an EMBL/GenBank/DDBJ whole genome shotgun (WGS) entry which is preliminary data.</text>
</comment>
<evidence type="ECO:0000259" key="3">
    <source>
        <dbReference type="Pfam" id="PF03936"/>
    </source>
</evidence>
<dbReference type="GO" id="GO:0010333">
    <property type="term" value="F:terpene synthase activity"/>
    <property type="evidence" value="ECO:0007669"/>
    <property type="project" value="InterPro"/>
</dbReference>
<accession>A0AA88RKU7</accession>
<dbReference type="SUPFAM" id="SSF48576">
    <property type="entry name" value="Terpenoid synthases"/>
    <property type="match status" value="1"/>
</dbReference>
<feature type="domain" description="Terpene synthase metal-binding" evidence="3">
    <location>
        <begin position="67"/>
        <end position="194"/>
    </location>
</feature>
<dbReference type="Proteomes" id="UP001187471">
    <property type="component" value="Unassembled WGS sequence"/>
</dbReference>
<keyword evidence="1" id="KW-0479">Metal-binding</keyword>
<evidence type="ECO:0000313" key="4">
    <source>
        <dbReference type="EMBL" id="KAK2976120.1"/>
    </source>
</evidence>
<dbReference type="Gene3D" id="1.10.600.10">
    <property type="entry name" value="Farnesyl Diphosphate Synthase"/>
    <property type="match status" value="1"/>
</dbReference>
<dbReference type="GO" id="GO:0016114">
    <property type="term" value="P:terpenoid biosynthetic process"/>
    <property type="evidence" value="ECO:0007669"/>
    <property type="project" value="InterPro"/>
</dbReference>
<organism evidence="4 5">
    <name type="scientific">Escallonia rubra</name>
    <dbReference type="NCBI Taxonomy" id="112253"/>
    <lineage>
        <taxon>Eukaryota</taxon>
        <taxon>Viridiplantae</taxon>
        <taxon>Streptophyta</taxon>
        <taxon>Embryophyta</taxon>
        <taxon>Tracheophyta</taxon>
        <taxon>Spermatophyta</taxon>
        <taxon>Magnoliopsida</taxon>
        <taxon>eudicotyledons</taxon>
        <taxon>Gunneridae</taxon>
        <taxon>Pentapetalae</taxon>
        <taxon>asterids</taxon>
        <taxon>campanulids</taxon>
        <taxon>Escalloniales</taxon>
        <taxon>Escalloniaceae</taxon>
        <taxon>Escallonia</taxon>
    </lineage>
</organism>
<feature type="non-terminal residue" evidence="4">
    <location>
        <position position="195"/>
    </location>
</feature>